<keyword evidence="3" id="KW-0723">Serine/threonine-protein kinase</keyword>
<evidence type="ECO:0000256" key="5">
    <source>
        <dbReference type="ARBA" id="ARBA00022741"/>
    </source>
</evidence>
<keyword evidence="7" id="KW-0067">ATP-binding</keyword>
<dbReference type="Gene3D" id="3.30.200.20">
    <property type="entry name" value="Phosphorylase Kinase, domain 1"/>
    <property type="match status" value="1"/>
</dbReference>
<keyword evidence="4" id="KW-0808">Transferase</keyword>
<evidence type="ECO:0000256" key="7">
    <source>
        <dbReference type="ARBA" id="ARBA00022840"/>
    </source>
</evidence>
<dbReference type="GO" id="GO:0004674">
    <property type="term" value="F:protein serine/threonine kinase activity"/>
    <property type="evidence" value="ECO:0007669"/>
    <property type="project" value="UniProtKB-KW"/>
</dbReference>
<dbReference type="GO" id="GO:0005524">
    <property type="term" value="F:ATP binding"/>
    <property type="evidence" value="ECO:0007669"/>
    <property type="project" value="UniProtKB-KW"/>
</dbReference>
<evidence type="ECO:0000256" key="2">
    <source>
        <dbReference type="ARBA" id="ARBA00022490"/>
    </source>
</evidence>
<dbReference type="PANTHER" id="PTHR22969">
    <property type="entry name" value="IKB KINASE"/>
    <property type="match status" value="1"/>
</dbReference>
<sequence>MRMSEDCDYKMLQHTGEPVAVKTFNQLSHMRPHEVQMREFEVLKKVNHESIVKLLAIEEEIFVNVGGLCAKSRVK</sequence>
<comment type="subcellular location">
    <subcellularLocation>
        <location evidence="1">Cytoplasm</location>
    </subcellularLocation>
</comment>
<dbReference type="PANTHER" id="PTHR22969:SF15">
    <property type="entry name" value="FI05319P"/>
    <property type="match status" value="1"/>
</dbReference>
<dbReference type="OrthoDB" id="10013850at2759"/>
<accession>A0A5B7I988</accession>
<dbReference type="AlphaFoldDB" id="A0A5B7I988"/>
<organism evidence="8 9">
    <name type="scientific">Portunus trituberculatus</name>
    <name type="common">Swimming crab</name>
    <name type="synonym">Neptunus trituberculatus</name>
    <dbReference type="NCBI Taxonomy" id="210409"/>
    <lineage>
        <taxon>Eukaryota</taxon>
        <taxon>Metazoa</taxon>
        <taxon>Ecdysozoa</taxon>
        <taxon>Arthropoda</taxon>
        <taxon>Crustacea</taxon>
        <taxon>Multicrustacea</taxon>
        <taxon>Malacostraca</taxon>
        <taxon>Eumalacostraca</taxon>
        <taxon>Eucarida</taxon>
        <taxon>Decapoda</taxon>
        <taxon>Pleocyemata</taxon>
        <taxon>Brachyura</taxon>
        <taxon>Eubrachyura</taxon>
        <taxon>Portunoidea</taxon>
        <taxon>Portunidae</taxon>
        <taxon>Portuninae</taxon>
        <taxon>Portunus</taxon>
    </lineage>
</organism>
<keyword evidence="5" id="KW-0547">Nucleotide-binding</keyword>
<dbReference type="InterPro" id="IPR011009">
    <property type="entry name" value="Kinase-like_dom_sf"/>
</dbReference>
<evidence type="ECO:0000256" key="4">
    <source>
        <dbReference type="ARBA" id="ARBA00022679"/>
    </source>
</evidence>
<keyword evidence="6 8" id="KW-0418">Kinase</keyword>
<dbReference type="InterPro" id="IPR051180">
    <property type="entry name" value="IKK"/>
</dbReference>
<dbReference type="EMBL" id="VSRR010049563">
    <property type="protein sequence ID" value="MPC78863.1"/>
    <property type="molecule type" value="Genomic_DNA"/>
</dbReference>
<gene>
    <name evidence="8" type="primary">tbk1</name>
    <name evidence="8" type="ORF">E2C01_073365</name>
</gene>
<protein>
    <submittedName>
        <fullName evidence="8">Serine/threonine-protein kinase TBK1</fullName>
    </submittedName>
</protein>
<comment type="caution">
    <text evidence="8">The sequence shown here is derived from an EMBL/GenBank/DDBJ whole genome shotgun (WGS) entry which is preliminary data.</text>
</comment>
<keyword evidence="9" id="KW-1185">Reference proteome</keyword>
<keyword evidence="2" id="KW-0963">Cytoplasm</keyword>
<reference evidence="8 9" key="1">
    <citation type="submission" date="2019-05" db="EMBL/GenBank/DDBJ databases">
        <title>Another draft genome of Portunus trituberculatus and its Hox gene families provides insights of decapod evolution.</title>
        <authorList>
            <person name="Jeong J.-H."/>
            <person name="Song I."/>
            <person name="Kim S."/>
            <person name="Choi T."/>
            <person name="Kim D."/>
            <person name="Ryu S."/>
            <person name="Kim W."/>
        </authorList>
    </citation>
    <scope>NUCLEOTIDE SEQUENCE [LARGE SCALE GENOMIC DNA]</scope>
    <source>
        <tissue evidence="8">Muscle</tissue>
    </source>
</reference>
<dbReference type="Proteomes" id="UP000324222">
    <property type="component" value="Unassembled WGS sequence"/>
</dbReference>
<evidence type="ECO:0000313" key="8">
    <source>
        <dbReference type="EMBL" id="MPC78863.1"/>
    </source>
</evidence>
<evidence type="ECO:0000313" key="9">
    <source>
        <dbReference type="Proteomes" id="UP000324222"/>
    </source>
</evidence>
<name>A0A5B7I988_PORTR</name>
<evidence type="ECO:0000256" key="3">
    <source>
        <dbReference type="ARBA" id="ARBA00022527"/>
    </source>
</evidence>
<evidence type="ECO:0000256" key="1">
    <source>
        <dbReference type="ARBA" id="ARBA00004496"/>
    </source>
</evidence>
<dbReference type="SUPFAM" id="SSF56112">
    <property type="entry name" value="Protein kinase-like (PK-like)"/>
    <property type="match status" value="1"/>
</dbReference>
<evidence type="ECO:0000256" key="6">
    <source>
        <dbReference type="ARBA" id="ARBA00022777"/>
    </source>
</evidence>
<proteinExistence type="predicted"/>
<dbReference type="GO" id="GO:0005737">
    <property type="term" value="C:cytoplasm"/>
    <property type="evidence" value="ECO:0007669"/>
    <property type="project" value="UniProtKB-SubCell"/>
</dbReference>